<organism evidence="2 3">
    <name type="scientific">Rhinocladiella mackenziei CBS 650.93</name>
    <dbReference type="NCBI Taxonomy" id="1442369"/>
    <lineage>
        <taxon>Eukaryota</taxon>
        <taxon>Fungi</taxon>
        <taxon>Dikarya</taxon>
        <taxon>Ascomycota</taxon>
        <taxon>Pezizomycotina</taxon>
        <taxon>Eurotiomycetes</taxon>
        <taxon>Chaetothyriomycetidae</taxon>
        <taxon>Chaetothyriales</taxon>
        <taxon>Herpotrichiellaceae</taxon>
        <taxon>Rhinocladiella</taxon>
    </lineage>
</organism>
<dbReference type="STRING" id="1442369.A0A0D2FEU6"/>
<dbReference type="Gene3D" id="3.90.1300.10">
    <property type="entry name" value="Amidase signature (AS) domain"/>
    <property type="match status" value="1"/>
</dbReference>
<evidence type="ECO:0000313" key="3">
    <source>
        <dbReference type="Proteomes" id="UP000053617"/>
    </source>
</evidence>
<dbReference type="Proteomes" id="UP000053617">
    <property type="component" value="Unassembled WGS sequence"/>
</dbReference>
<dbReference type="OrthoDB" id="1879366at2759"/>
<dbReference type="InterPro" id="IPR023631">
    <property type="entry name" value="Amidase_dom"/>
</dbReference>
<evidence type="ECO:0000313" key="2">
    <source>
        <dbReference type="EMBL" id="KIX00517.1"/>
    </source>
</evidence>
<dbReference type="VEuPathDB" id="FungiDB:Z518_10657"/>
<dbReference type="PANTHER" id="PTHR11895:SF171">
    <property type="entry name" value="AMIDASE DOMAIN-CONTAINING PROTEIN"/>
    <property type="match status" value="1"/>
</dbReference>
<dbReference type="GeneID" id="25298728"/>
<feature type="domain" description="Amidase" evidence="1">
    <location>
        <begin position="97"/>
        <end position="545"/>
    </location>
</feature>
<gene>
    <name evidence="2" type="ORF">Z518_10657</name>
</gene>
<evidence type="ECO:0000259" key="1">
    <source>
        <dbReference type="Pfam" id="PF01425"/>
    </source>
</evidence>
<dbReference type="Pfam" id="PF01425">
    <property type="entry name" value="Amidase"/>
    <property type="match status" value="1"/>
</dbReference>
<dbReference type="AlphaFoldDB" id="A0A0D2FEU6"/>
<protein>
    <recommendedName>
        <fullName evidence="1">Amidase domain-containing protein</fullName>
    </recommendedName>
</protein>
<dbReference type="SUPFAM" id="SSF75304">
    <property type="entry name" value="Amidase signature (AS) enzymes"/>
    <property type="match status" value="1"/>
</dbReference>
<dbReference type="PANTHER" id="PTHR11895">
    <property type="entry name" value="TRANSAMIDASE"/>
    <property type="match status" value="1"/>
</dbReference>
<keyword evidence="3" id="KW-1185">Reference proteome</keyword>
<accession>A0A0D2FEU6</accession>
<dbReference type="HOGENOM" id="CLU_009600_18_1_1"/>
<dbReference type="RefSeq" id="XP_013267653.1">
    <property type="nucleotide sequence ID" value="XM_013412199.1"/>
</dbReference>
<dbReference type="InterPro" id="IPR000120">
    <property type="entry name" value="Amidase"/>
</dbReference>
<name>A0A0D2FEU6_9EURO</name>
<dbReference type="GO" id="GO:0003824">
    <property type="term" value="F:catalytic activity"/>
    <property type="evidence" value="ECO:0007669"/>
    <property type="project" value="InterPro"/>
</dbReference>
<dbReference type="InterPro" id="IPR036928">
    <property type="entry name" value="AS_sf"/>
</dbReference>
<reference evidence="2 3" key="1">
    <citation type="submission" date="2015-01" db="EMBL/GenBank/DDBJ databases">
        <title>The Genome Sequence of Rhinocladiella mackenzie CBS 650.93.</title>
        <authorList>
            <consortium name="The Broad Institute Genomics Platform"/>
            <person name="Cuomo C."/>
            <person name="de Hoog S."/>
            <person name="Gorbushina A."/>
            <person name="Stielow B."/>
            <person name="Teixiera M."/>
            <person name="Abouelleil A."/>
            <person name="Chapman S.B."/>
            <person name="Priest M."/>
            <person name="Young S.K."/>
            <person name="Wortman J."/>
            <person name="Nusbaum C."/>
            <person name="Birren B."/>
        </authorList>
    </citation>
    <scope>NUCLEOTIDE SEQUENCE [LARGE SCALE GENOMIC DNA]</scope>
    <source>
        <strain evidence="2 3">CBS 650.93</strain>
    </source>
</reference>
<proteinExistence type="predicted"/>
<sequence length="570" mass="60388">MSIVALAEGQQSSVTLDVLHDVAARNNIRILSQADEEAYLLVLQSADVTAATVDNLPDYIDPRLEPIATIGGREYWRSKSNSHNAWSHQAHLVAEKPLSDVLKGRKIIMKDNMSVAGLPHTCGTFPQLVSRDGKYPLATIDATITRRLLEAGVTVVGTSTCENYSLTPMSYTSANGPVHNPWLRGHNAGGSTSGGACLLALGNARAAGVPNLDEAGEDVGLAMGGDQAGSIRLPSSYCGVYGLKPTYGLVPYTGIAGLHPMIDYTGPMARKLEDIATLLMVVAGYDGLDPRMTPESPLRQNVVDYASELSSAKEPGNGLKVGIIKESLESLGTQVEVADVVKSAAVKHFGASGAAVSEISLPMHLLGPAIWTAATRTHLAGLAIGGRIPDVLSHNIPHLFLRWPPDQEMYDLLTASNPAVINIIFCETFLKDKFGPEVQAKAHRHVLELRAAYDKALEEFDVLITPTTPTVALPHPDLRPEAEGGSTVMDKVKLAVGATNNTAPFNATGHPALNVPCGWAPSRTGKGMLPVGMQVIGKRWDDIGVLKAAKAFELGGGGLGPWPGQTKSEP</sequence>
<dbReference type="EMBL" id="KN847483">
    <property type="protein sequence ID" value="KIX00517.1"/>
    <property type="molecule type" value="Genomic_DNA"/>
</dbReference>